<organism evidence="10 11">
    <name type="scientific">Alligator mississippiensis</name>
    <name type="common">American alligator</name>
    <dbReference type="NCBI Taxonomy" id="8496"/>
    <lineage>
        <taxon>Eukaryota</taxon>
        <taxon>Metazoa</taxon>
        <taxon>Chordata</taxon>
        <taxon>Craniata</taxon>
        <taxon>Vertebrata</taxon>
        <taxon>Euteleostomi</taxon>
        <taxon>Archelosauria</taxon>
        <taxon>Archosauria</taxon>
        <taxon>Crocodylia</taxon>
        <taxon>Alligatoridae</taxon>
        <taxon>Alligatorinae</taxon>
        <taxon>Alligator</taxon>
    </lineage>
</organism>
<dbReference type="GO" id="GO:0098574">
    <property type="term" value="C:cytoplasmic side of lysosomal membrane"/>
    <property type="evidence" value="ECO:0007669"/>
    <property type="project" value="TreeGrafter"/>
</dbReference>
<evidence type="ECO:0000256" key="7">
    <source>
        <dbReference type="ARBA" id="ARBA00023136"/>
    </source>
</evidence>
<feature type="transmembrane region" description="Helical" evidence="8">
    <location>
        <begin position="129"/>
        <end position="151"/>
    </location>
</feature>
<dbReference type="SMART" id="SM00714">
    <property type="entry name" value="LITAF"/>
    <property type="match status" value="1"/>
</dbReference>
<keyword evidence="7 8" id="KW-0472">Membrane</keyword>
<proteinExistence type="inferred from homology"/>
<comment type="caution">
    <text evidence="10">The sequence shown here is derived from an EMBL/GenBank/DDBJ whole genome shotgun (WGS) entry which is preliminary data.</text>
</comment>
<name>A0A151N185_ALLMI</name>
<dbReference type="PROSITE" id="PS51837">
    <property type="entry name" value="LITAF"/>
    <property type="match status" value="1"/>
</dbReference>
<evidence type="ECO:0000313" key="10">
    <source>
        <dbReference type="EMBL" id="KYO30487.1"/>
    </source>
</evidence>
<keyword evidence="6" id="KW-0862">Zinc</keyword>
<dbReference type="PANTHER" id="PTHR23292:SF47">
    <property type="entry name" value="LITAF DOMAIN-CONTAINING PROTEIN"/>
    <property type="match status" value="1"/>
</dbReference>
<dbReference type="Proteomes" id="UP000050525">
    <property type="component" value="Unassembled WGS sequence"/>
</dbReference>
<keyword evidence="8" id="KW-1133">Transmembrane helix</keyword>
<dbReference type="STRING" id="8496.A0A151N185"/>
<dbReference type="InterPro" id="IPR037519">
    <property type="entry name" value="LITAF_fam"/>
</dbReference>
<dbReference type="Pfam" id="PF10601">
    <property type="entry name" value="zf-LITAF-like"/>
    <property type="match status" value="1"/>
</dbReference>
<keyword evidence="5" id="KW-0479">Metal-binding</keyword>
<evidence type="ECO:0000313" key="11">
    <source>
        <dbReference type="Proteomes" id="UP000050525"/>
    </source>
</evidence>
<evidence type="ECO:0000256" key="2">
    <source>
        <dbReference type="ARBA" id="ARBA00004414"/>
    </source>
</evidence>
<evidence type="ECO:0000256" key="8">
    <source>
        <dbReference type="SAM" id="Phobius"/>
    </source>
</evidence>
<comment type="similarity">
    <text evidence="4">Belongs to the CDIP1/LITAF family.</text>
</comment>
<dbReference type="GO" id="GO:0098560">
    <property type="term" value="C:cytoplasmic side of late endosome membrane"/>
    <property type="evidence" value="ECO:0007669"/>
    <property type="project" value="TreeGrafter"/>
</dbReference>
<gene>
    <name evidence="10" type="primary">LITAFL</name>
    <name evidence="10" type="ORF">Y1Q_0008149</name>
</gene>
<evidence type="ECO:0000256" key="6">
    <source>
        <dbReference type="ARBA" id="ARBA00022833"/>
    </source>
</evidence>
<evidence type="ECO:0000256" key="3">
    <source>
        <dbReference type="ARBA" id="ARBA00004630"/>
    </source>
</evidence>
<feature type="domain" description="LITAF" evidence="9">
    <location>
        <begin position="89"/>
        <end position="173"/>
    </location>
</feature>
<dbReference type="PANTHER" id="PTHR23292">
    <property type="entry name" value="LIPOPOLYSACCHARIDE-INDUCED TUMOR NECROSIS FACTOR-ALPHA FACTOR"/>
    <property type="match status" value="1"/>
</dbReference>
<dbReference type="InterPro" id="IPR006629">
    <property type="entry name" value="LITAF"/>
</dbReference>
<protein>
    <submittedName>
        <fullName evidence="10">Lipopolysaccharide-induced tumor necrosis factor-alpha factor</fullName>
    </submittedName>
</protein>
<keyword evidence="8" id="KW-0812">Transmembrane</keyword>
<evidence type="ECO:0000256" key="4">
    <source>
        <dbReference type="ARBA" id="ARBA00005975"/>
    </source>
</evidence>
<comment type="subcellular location">
    <subcellularLocation>
        <location evidence="1">Endosome membrane</location>
        <topology evidence="1">Peripheral membrane protein</topology>
        <orientation evidence="1">Cytoplasmic side</orientation>
    </subcellularLocation>
    <subcellularLocation>
        <location evidence="2">Late endosome membrane</location>
    </subcellularLocation>
    <subcellularLocation>
        <location evidence="3">Lysosome membrane</location>
        <topology evidence="3">Peripheral membrane protein</topology>
        <orientation evidence="3">Cytoplasmic side</orientation>
    </subcellularLocation>
</comment>
<accession>A0A151N185</accession>
<sequence length="174" mass="19481">MCISKRLYKHPLNDSDKIRIWQTGKMASEKGHIMIPMTSCETYPQPNIQAPSAPDFCAQEVDYQYPSPPPYSYQDVNPTANPTETVYIVSQPPIVVAGIFTSKPASTICPSCRQAITTQVVYRLGKLSYLLCSGMCATGCCLGCCLIPLVLKACKDVDHYCPRCQFHIFRYKRI</sequence>
<evidence type="ECO:0000259" key="9">
    <source>
        <dbReference type="PROSITE" id="PS51837"/>
    </source>
</evidence>
<dbReference type="AlphaFoldDB" id="A0A151N185"/>
<evidence type="ECO:0000256" key="5">
    <source>
        <dbReference type="ARBA" id="ARBA00022723"/>
    </source>
</evidence>
<evidence type="ECO:0000256" key="1">
    <source>
        <dbReference type="ARBA" id="ARBA00004125"/>
    </source>
</evidence>
<dbReference type="GO" id="GO:0005634">
    <property type="term" value="C:nucleus"/>
    <property type="evidence" value="ECO:0007669"/>
    <property type="project" value="TreeGrafter"/>
</dbReference>
<dbReference type="GO" id="GO:0008270">
    <property type="term" value="F:zinc ion binding"/>
    <property type="evidence" value="ECO:0007669"/>
    <property type="project" value="TreeGrafter"/>
</dbReference>
<dbReference type="EMBL" id="AKHW03004154">
    <property type="protein sequence ID" value="KYO30487.1"/>
    <property type="molecule type" value="Genomic_DNA"/>
</dbReference>
<keyword evidence="11" id="KW-1185">Reference proteome</keyword>
<reference evidence="10 11" key="1">
    <citation type="journal article" date="2012" name="Genome Biol.">
        <title>Sequencing three crocodilian genomes to illuminate the evolution of archosaurs and amniotes.</title>
        <authorList>
            <person name="St John J.A."/>
            <person name="Braun E.L."/>
            <person name="Isberg S.R."/>
            <person name="Miles L.G."/>
            <person name="Chong A.Y."/>
            <person name="Gongora J."/>
            <person name="Dalzell P."/>
            <person name="Moran C."/>
            <person name="Bed'hom B."/>
            <person name="Abzhanov A."/>
            <person name="Burgess S.C."/>
            <person name="Cooksey A.M."/>
            <person name="Castoe T.A."/>
            <person name="Crawford N.G."/>
            <person name="Densmore L.D."/>
            <person name="Drew J.C."/>
            <person name="Edwards S.V."/>
            <person name="Faircloth B.C."/>
            <person name="Fujita M.K."/>
            <person name="Greenwold M.J."/>
            <person name="Hoffmann F.G."/>
            <person name="Howard J.M."/>
            <person name="Iguchi T."/>
            <person name="Janes D.E."/>
            <person name="Khan S.Y."/>
            <person name="Kohno S."/>
            <person name="de Koning A.J."/>
            <person name="Lance S.L."/>
            <person name="McCarthy F.M."/>
            <person name="McCormack J.E."/>
            <person name="Merchant M.E."/>
            <person name="Peterson D.G."/>
            <person name="Pollock D.D."/>
            <person name="Pourmand N."/>
            <person name="Raney B.J."/>
            <person name="Roessler K.A."/>
            <person name="Sanford J.R."/>
            <person name="Sawyer R.H."/>
            <person name="Schmidt C.J."/>
            <person name="Triplett E.W."/>
            <person name="Tuberville T.D."/>
            <person name="Venegas-Anaya M."/>
            <person name="Howard J.T."/>
            <person name="Jarvis E.D."/>
            <person name="Guillette L.J.Jr."/>
            <person name="Glenn T.C."/>
            <person name="Green R.E."/>
            <person name="Ray D.A."/>
        </authorList>
    </citation>
    <scope>NUCLEOTIDE SEQUENCE [LARGE SCALE GENOMIC DNA]</scope>
    <source>
        <strain evidence="10">KSC_2009_1</strain>
    </source>
</reference>